<dbReference type="PROSITE" id="PS51192">
    <property type="entry name" value="HELICASE_ATP_BIND_1"/>
    <property type="match status" value="1"/>
</dbReference>
<keyword evidence="13" id="KW-1185">Reference proteome</keyword>
<dbReference type="Pfam" id="PF00271">
    <property type="entry name" value="Helicase_C"/>
    <property type="match status" value="1"/>
</dbReference>
<comment type="similarity">
    <text evidence="9">In the N-terminal section; belongs to the UvrB family.</text>
</comment>
<proteinExistence type="inferred from homology"/>
<dbReference type="Proteomes" id="UP000269134">
    <property type="component" value="Unassembled WGS sequence"/>
</dbReference>
<dbReference type="NCBIfam" id="TIGR00580">
    <property type="entry name" value="mfd"/>
    <property type="match status" value="1"/>
</dbReference>
<dbReference type="Gene3D" id="3.40.50.11140">
    <property type="match status" value="1"/>
</dbReference>
<dbReference type="CDD" id="cd17991">
    <property type="entry name" value="DEXHc_TRCF"/>
    <property type="match status" value="1"/>
</dbReference>
<dbReference type="PANTHER" id="PTHR47964:SF1">
    <property type="entry name" value="ATP-DEPENDENT DNA HELICASE HOMOLOG RECG, CHLOROPLASTIC"/>
    <property type="match status" value="1"/>
</dbReference>
<dbReference type="Pfam" id="PF02559">
    <property type="entry name" value="CarD_TRCF_RID"/>
    <property type="match status" value="1"/>
</dbReference>
<keyword evidence="1 9" id="KW-0963">Cytoplasm</keyword>
<dbReference type="SUPFAM" id="SSF52540">
    <property type="entry name" value="P-loop containing nucleoside triphosphate hydrolases"/>
    <property type="match status" value="4"/>
</dbReference>
<evidence type="ECO:0000256" key="4">
    <source>
        <dbReference type="ARBA" id="ARBA00022801"/>
    </source>
</evidence>
<dbReference type="InterPro" id="IPR037235">
    <property type="entry name" value="TRCF-like_C_D7"/>
</dbReference>
<dbReference type="InterPro" id="IPR036101">
    <property type="entry name" value="CarD-like/TRCF_RID_sf"/>
</dbReference>
<dbReference type="PANTHER" id="PTHR47964">
    <property type="entry name" value="ATP-DEPENDENT DNA HELICASE HOMOLOG RECG, CHLOROPLASTIC"/>
    <property type="match status" value="1"/>
</dbReference>
<evidence type="ECO:0000313" key="12">
    <source>
        <dbReference type="EMBL" id="RMI00853.1"/>
    </source>
</evidence>
<evidence type="ECO:0000256" key="5">
    <source>
        <dbReference type="ARBA" id="ARBA00022806"/>
    </source>
</evidence>
<dbReference type="Gene3D" id="3.40.50.11180">
    <property type="match status" value="1"/>
</dbReference>
<dbReference type="Gene3D" id="3.40.50.300">
    <property type="entry name" value="P-loop containing nucleotide triphosphate hydrolases"/>
    <property type="match status" value="2"/>
</dbReference>
<dbReference type="SUPFAM" id="SSF141259">
    <property type="entry name" value="CarD-like"/>
    <property type="match status" value="1"/>
</dbReference>
<feature type="domain" description="Helicase C-terminal" evidence="11">
    <location>
        <begin position="798"/>
        <end position="952"/>
    </location>
</feature>
<dbReference type="Gene3D" id="2.40.10.170">
    <property type="match status" value="1"/>
</dbReference>
<keyword evidence="5" id="KW-0347">Helicase</keyword>
<keyword evidence="3 9" id="KW-0227">DNA damage</keyword>
<dbReference type="InterPro" id="IPR048635">
    <property type="entry name" value="MFD_D3"/>
</dbReference>
<keyword evidence="7 9" id="KW-0238">DNA-binding</keyword>
<dbReference type="CDD" id="cd18810">
    <property type="entry name" value="SF2_C_TRCF"/>
    <property type="match status" value="1"/>
</dbReference>
<feature type="domain" description="Helicase ATP-binding" evidence="10">
    <location>
        <begin position="616"/>
        <end position="777"/>
    </location>
</feature>
<comment type="caution">
    <text evidence="12">The sequence shown here is derived from an EMBL/GenBank/DDBJ whole genome shotgun (WGS) entry which is preliminary data.</text>
</comment>
<dbReference type="SMART" id="SM00487">
    <property type="entry name" value="DEXDc"/>
    <property type="match status" value="1"/>
</dbReference>
<gene>
    <name evidence="9" type="primary">mfd</name>
    <name evidence="12" type="ORF">EA795_10490</name>
</gene>
<comment type="function">
    <text evidence="9">Couples transcription and DNA repair by recognizing RNA polymerase (RNAP) stalled at DNA lesions. Mediates ATP-dependent release of RNAP and its truncated transcript from the DNA, and recruitment of nucleotide excision repair machinery to the damaged site.</text>
</comment>
<dbReference type="Pfam" id="PF17757">
    <property type="entry name" value="UvrB_inter"/>
    <property type="match status" value="1"/>
</dbReference>
<keyword evidence="2 9" id="KW-0547">Nucleotide-binding</keyword>
<evidence type="ECO:0000256" key="3">
    <source>
        <dbReference type="ARBA" id="ARBA00022763"/>
    </source>
</evidence>
<dbReference type="InterPro" id="IPR047112">
    <property type="entry name" value="RecG/Mfd"/>
</dbReference>
<keyword evidence="8 9" id="KW-0234">DNA repair</keyword>
<dbReference type="EC" id="3.6.4.-" evidence="9"/>
<keyword evidence="6 9" id="KW-0067">ATP-binding</keyword>
<dbReference type="InterPro" id="IPR004576">
    <property type="entry name" value="Mfd"/>
</dbReference>
<evidence type="ECO:0000313" key="13">
    <source>
        <dbReference type="Proteomes" id="UP000269134"/>
    </source>
</evidence>
<dbReference type="InterPro" id="IPR014001">
    <property type="entry name" value="Helicase_ATP-bd"/>
</dbReference>
<dbReference type="EMBL" id="RFFL01000007">
    <property type="protein sequence ID" value="RMI00853.1"/>
    <property type="molecule type" value="Genomic_DNA"/>
</dbReference>
<accession>A0ABX9V4Q4</accession>
<organism evidence="12 13">
    <name type="scientific">Stutzerimonas nitrititolerans</name>
    <dbReference type="NCBI Taxonomy" id="2482751"/>
    <lineage>
        <taxon>Bacteria</taxon>
        <taxon>Pseudomonadati</taxon>
        <taxon>Pseudomonadota</taxon>
        <taxon>Gammaproteobacteria</taxon>
        <taxon>Pseudomonadales</taxon>
        <taxon>Pseudomonadaceae</taxon>
        <taxon>Stutzerimonas</taxon>
    </lineage>
</organism>
<reference evidence="12 13" key="1">
    <citation type="submission" date="2018-10" db="EMBL/GenBank/DDBJ databases">
        <title>Pseudomonas sp. GL14 genome.</title>
        <authorList>
            <person name="Peng J."/>
            <person name="Liu Z.-P."/>
        </authorList>
    </citation>
    <scope>NUCLEOTIDE SEQUENCE [LARGE SCALE GENOMIC DNA]</scope>
    <source>
        <strain evidence="12 13">GL14</strain>
    </source>
</reference>
<dbReference type="Pfam" id="PF00270">
    <property type="entry name" value="DEAD"/>
    <property type="match status" value="1"/>
</dbReference>
<evidence type="ECO:0000259" key="10">
    <source>
        <dbReference type="PROSITE" id="PS51192"/>
    </source>
</evidence>
<evidence type="ECO:0000256" key="7">
    <source>
        <dbReference type="ARBA" id="ARBA00023125"/>
    </source>
</evidence>
<sequence length="1147" mass="128660">MSVLRLPPMPAASGKQTWGNLPGAALSLAIAESASSAKRFTLLLTADSQSAERLKEELAFFAPELPVLHFPDWETLPYDVFSPHQDIISQRIAALYQLPELTHGVLVVPITTALHRLAPKRFLLGSSLVLDVGQKLDVEQMRSRLEAAGYRCVDTVYEHGEFAVRGALIDLFPMGSTLPYRIDLFDDEIETLRTFDPENQRSIEKVNSVRLLPAREFPVKKESVTGFRARFRERFDVDFRRCPVYQDLSTGITPAGIEYYLPLFFDETSTLFDYLPEDTQVFSLPGIEQAAEQFWKDVRNRFEERRVDPERPLLPPTDLFVPVEDCFARLKLWPRVIASQEDVETGIGRERFPASPLPELAIEAKASEPLGALRRFLDEFPGRVLLTAESAGRREVLLELLARLKLRPQEVDGWPAFLQSKERLAISIAPLDDGLLLQQPQLALIAESPLFGQRIMQRRRREKIRDAGENVIKNLTELREGAPVVHIDHGVGRYQGLITLEIEGQSAEFLQLQYAEEAKLYVPVASLHLIARYTGSDDALAPLHRLGSEQWQKAKRKAAEQVRDVAAELLDIYARRAARQGYAFQDPQLDYDTFSAGFPFEETPDQQAAIDAVRADLLAPKPMDRLVCGDVGFGKTEVAMRAAFIAVHSGKQVAVLVPTTLLAQQHYNSFRDRFADWPVKVEVMSRFKSAKEIQAAVNELAEGKVDILIGTHKLLQDDVKFTNLGLVIIDEEHRFGVRQKEQLKALRSEVDILTLTATPIPRTLNMAVAGMRDLSIIATPPARRLSVRTFVMEANKPTIKEALLRELLRGGQVYYLHNDVKTIEKCAADLAELVPEARIGIGHGQMRERELEQVMGDFYHKRFNVLVASTIIETGIDVPSANTIIIERADKFGLAQLHQLRGRVGRSHHQAYAYLLTPPRKQMTPDAEKRLEAIANAQDLGAGFVLATHDLEIRGAGELLGEGQSGQIQAVGFTLYMEMLERAVKAIQKGEQPNLDQPLGGGPEINLRIPALIPEDYLPDVHARLILYKRIANATDQDGLNELQVEMIDRFGLLPEPAKHLIRLTLLKLQAEKLGITKIDAGPQGGRIEFAADTPVDPMALIKLIQTQPKRYKFEGATVFKFQVPMERPEERFNTLEALLERLAPAE</sequence>
<evidence type="ECO:0000256" key="6">
    <source>
        <dbReference type="ARBA" id="ARBA00022840"/>
    </source>
</evidence>
<dbReference type="Pfam" id="PF21132">
    <property type="entry name" value="MFD_D3"/>
    <property type="match status" value="1"/>
</dbReference>
<dbReference type="Gene3D" id="3.90.1150.50">
    <property type="entry name" value="Transcription-repair-coupling factor, D7 domain"/>
    <property type="match status" value="1"/>
</dbReference>
<comment type="subcellular location">
    <subcellularLocation>
        <location evidence="9">Cytoplasm</location>
    </subcellularLocation>
</comment>
<dbReference type="InterPro" id="IPR011545">
    <property type="entry name" value="DEAD/DEAH_box_helicase_dom"/>
</dbReference>
<dbReference type="SUPFAM" id="SSF143517">
    <property type="entry name" value="TRCF domain-like"/>
    <property type="match status" value="1"/>
</dbReference>
<evidence type="ECO:0000256" key="9">
    <source>
        <dbReference type="HAMAP-Rule" id="MF_00969"/>
    </source>
</evidence>
<comment type="similarity">
    <text evidence="9">In the C-terminal section; belongs to the helicase family. RecG subfamily.</text>
</comment>
<dbReference type="SMART" id="SM01058">
    <property type="entry name" value="CarD_TRCF"/>
    <property type="match status" value="1"/>
</dbReference>
<evidence type="ECO:0000256" key="1">
    <source>
        <dbReference type="ARBA" id="ARBA00022490"/>
    </source>
</evidence>
<protein>
    <recommendedName>
        <fullName evidence="9">Transcription-repair-coupling factor</fullName>
        <shortName evidence="9">TRCF</shortName>
        <ecNumber evidence="9">3.6.4.-</ecNumber>
    </recommendedName>
</protein>
<name>A0ABX9V4Q4_9GAMM</name>
<evidence type="ECO:0000256" key="8">
    <source>
        <dbReference type="ARBA" id="ARBA00023204"/>
    </source>
</evidence>
<evidence type="ECO:0000259" key="11">
    <source>
        <dbReference type="PROSITE" id="PS51194"/>
    </source>
</evidence>
<dbReference type="InterPro" id="IPR005118">
    <property type="entry name" value="TRCF_C"/>
</dbReference>
<dbReference type="InterPro" id="IPR001650">
    <property type="entry name" value="Helicase_C-like"/>
</dbReference>
<dbReference type="HAMAP" id="MF_00969">
    <property type="entry name" value="TRCF"/>
    <property type="match status" value="1"/>
</dbReference>
<dbReference type="PROSITE" id="PS51194">
    <property type="entry name" value="HELICASE_CTER"/>
    <property type="match status" value="1"/>
</dbReference>
<keyword evidence="4 9" id="KW-0378">Hydrolase</keyword>
<dbReference type="InterPro" id="IPR041471">
    <property type="entry name" value="UvrB_inter"/>
</dbReference>
<dbReference type="RefSeq" id="WP_122077060.1">
    <property type="nucleotide sequence ID" value="NZ_RFFL01000007.1"/>
</dbReference>
<dbReference type="Gene3D" id="3.30.2060.10">
    <property type="entry name" value="Penicillin-binding protein 1b domain"/>
    <property type="match status" value="1"/>
</dbReference>
<dbReference type="InterPro" id="IPR027417">
    <property type="entry name" value="P-loop_NTPase"/>
</dbReference>
<dbReference type="Pfam" id="PF03461">
    <property type="entry name" value="TRCF"/>
    <property type="match status" value="1"/>
</dbReference>
<evidence type="ECO:0000256" key="2">
    <source>
        <dbReference type="ARBA" id="ARBA00022741"/>
    </source>
</evidence>
<dbReference type="GeneID" id="84609467"/>
<dbReference type="SMART" id="SM00982">
    <property type="entry name" value="TRCF"/>
    <property type="match status" value="1"/>
</dbReference>
<dbReference type="NCBIfam" id="NF007966">
    <property type="entry name" value="PRK10689.1"/>
    <property type="match status" value="1"/>
</dbReference>
<dbReference type="InterPro" id="IPR003711">
    <property type="entry name" value="CarD-like/TRCF_RID"/>
</dbReference>
<dbReference type="SMART" id="SM00490">
    <property type="entry name" value="HELICc"/>
    <property type="match status" value="1"/>
</dbReference>